<comment type="pathway">
    <text evidence="6">One-carbon metabolism; tetrahydrofolate interconversion.</text>
</comment>
<gene>
    <name evidence="6" type="primary">glyA</name>
    <name evidence="8" type="ORF">PZE19_10435</name>
</gene>
<evidence type="ECO:0000256" key="5">
    <source>
        <dbReference type="ARBA" id="ARBA00022898"/>
    </source>
</evidence>
<accession>A0ABT6F9D3</accession>
<proteinExistence type="inferred from homology"/>
<keyword evidence="9" id="KW-1185">Reference proteome</keyword>
<dbReference type="NCBIfam" id="NF000586">
    <property type="entry name" value="PRK00011.1"/>
    <property type="match status" value="1"/>
</dbReference>
<keyword evidence="4 6" id="KW-0808">Transferase</keyword>
<dbReference type="PROSITE" id="PS00096">
    <property type="entry name" value="SHMT"/>
    <property type="match status" value="1"/>
</dbReference>
<dbReference type="InterPro" id="IPR039429">
    <property type="entry name" value="SHMT-like_dom"/>
</dbReference>
<organism evidence="8 9">
    <name type="scientific">Paludisphaera mucosa</name>
    <dbReference type="NCBI Taxonomy" id="3030827"/>
    <lineage>
        <taxon>Bacteria</taxon>
        <taxon>Pseudomonadati</taxon>
        <taxon>Planctomycetota</taxon>
        <taxon>Planctomycetia</taxon>
        <taxon>Isosphaerales</taxon>
        <taxon>Isosphaeraceae</taxon>
        <taxon>Paludisphaera</taxon>
    </lineage>
</organism>
<feature type="modified residue" description="N6-(pyridoxal phosphate)lysine" evidence="6">
    <location>
        <position position="297"/>
    </location>
</feature>
<evidence type="ECO:0000256" key="4">
    <source>
        <dbReference type="ARBA" id="ARBA00022679"/>
    </source>
</evidence>
<comment type="similarity">
    <text evidence="2 6">Belongs to the SHMT family.</text>
</comment>
<dbReference type="PANTHER" id="PTHR11680:SF35">
    <property type="entry name" value="SERINE HYDROXYMETHYLTRANSFERASE 1"/>
    <property type="match status" value="1"/>
</dbReference>
<dbReference type="InterPro" id="IPR001085">
    <property type="entry name" value="Ser_HO-MeTrfase"/>
</dbReference>
<feature type="domain" description="Serine hydroxymethyltransferase-like" evidence="7">
    <location>
        <begin position="36"/>
        <end position="138"/>
    </location>
</feature>
<dbReference type="HAMAP" id="MF_00051">
    <property type="entry name" value="SHMT"/>
    <property type="match status" value="1"/>
</dbReference>
<evidence type="ECO:0000256" key="1">
    <source>
        <dbReference type="ARBA" id="ARBA00001933"/>
    </source>
</evidence>
<evidence type="ECO:0000256" key="2">
    <source>
        <dbReference type="ARBA" id="ARBA00006376"/>
    </source>
</evidence>
<dbReference type="PIRSF" id="PIRSF000412">
    <property type="entry name" value="SHMT"/>
    <property type="match status" value="1"/>
</dbReference>
<dbReference type="GO" id="GO:0004372">
    <property type="term" value="F:glycine hydroxymethyltransferase activity"/>
    <property type="evidence" value="ECO:0007669"/>
    <property type="project" value="UniProtKB-EC"/>
</dbReference>
<dbReference type="Proteomes" id="UP001216907">
    <property type="component" value="Unassembled WGS sequence"/>
</dbReference>
<dbReference type="InterPro" id="IPR049943">
    <property type="entry name" value="Ser_HO-MeTrfase-like"/>
</dbReference>
<dbReference type="EMBL" id="JARRAG010000002">
    <property type="protein sequence ID" value="MDG3004193.1"/>
    <property type="molecule type" value="Genomic_DNA"/>
</dbReference>
<dbReference type="NCBIfam" id="NF010094">
    <property type="entry name" value="PRK13580.1"/>
    <property type="match status" value="1"/>
</dbReference>
<evidence type="ECO:0000256" key="6">
    <source>
        <dbReference type="HAMAP-Rule" id="MF_00051"/>
    </source>
</evidence>
<comment type="caution">
    <text evidence="8">The sequence shown here is derived from an EMBL/GenBank/DDBJ whole genome shotgun (WGS) entry which is preliminary data.</text>
</comment>
<evidence type="ECO:0000256" key="3">
    <source>
        <dbReference type="ARBA" id="ARBA00022563"/>
    </source>
</evidence>
<dbReference type="PANTHER" id="PTHR11680">
    <property type="entry name" value="SERINE HYDROXYMETHYLTRANSFERASE"/>
    <property type="match status" value="1"/>
</dbReference>
<dbReference type="InterPro" id="IPR015422">
    <property type="entry name" value="PyrdxlP-dep_Trfase_small"/>
</dbReference>
<comment type="function">
    <text evidence="6">Catalyzes the reversible interconversion of serine and glycine with tetrahydrofolate (THF) serving as the one-carbon carrier. This reaction serves as the major source of one-carbon groups required for the biosynthesis of purines, thymidylate, methionine, and other important biomolecules. Also exhibits THF-independent aldolase activity toward beta-hydroxyamino acids, producing glycine and aldehydes, via a retro-aldol mechanism.</text>
</comment>
<dbReference type="RefSeq" id="WP_277860554.1">
    <property type="nucleotide sequence ID" value="NZ_JARRAG010000002.1"/>
</dbReference>
<dbReference type="InterPro" id="IPR019798">
    <property type="entry name" value="Ser_HO-MeTrfase_PLP_BS"/>
</dbReference>
<dbReference type="Gene3D" id="3.90.1150.10">
    <property type="entry name" value="Aspartate Aminotransferase, domain 1"/>
    <property type="match status" value="1"/>
</dbReference>
<name>A0ABT6F9D3_9BACT</name>
<comment type="subcellular location">
    <subcellularLocation>
        <location evidence="6">Cytoplasm</location>
    </subcellularLocation>
</comment>
<feature type="domain" description="Serine hydroxymethyltransferase-like" evidence="7">
    <location>
        <begin position="177"/>
        <end position="450"/>
    </location>
</feature>
<feature type="site" description="Plays an important role in substrate specificity" evidence="6">
    <location>
        <position position="296"/>
    </location>
</feature>
<evidence type="ECO:0000313" key="9">
    <source>
        <dbReference type="Proteomes" id="UP001216907"/>
    </source>
</evidence>
<dbReference type="EC" id="2.1.2.1" evidence="6"/>
<reference evidence="8 9" key="1">
    <citation type="submission" date="2023-03" db="EMBL/GenBank/DDBJ databases">
        <title>Paludisphaera mucosa sp. nov. a novel planctomycete from northern fen.</title>
        <authorList>
            <person name="Ivanova A."/>
        </authorList>
    </citation>
    <scope>NUCLEOTIDE SEQUENCE [LARGE SCALE GENOMIC DNA]</scope>
    <source>
        <strain evidence="8 9">Pla2</strain>
    </source>
</reference>
<evidence type="ECO:0000259" key="7">
    <source>
        <dbReference type="Pfam" id="PF00464"/>
    </source>
</evidence>
<dbReference type="Pfam" id="PF00464">
    <property type="entry name" value="SHMT"/>
    <property type="match status" value="2"/>
</dbReference>
<comment type="subunit">
    <text evidence="6">Homodimer.</text>
</comment>
<protein>
    <recommendedName>
        <fullName evidence="6">Serine hydroxymethyltransferase</fullName>
        <shortName evidence="6">SHMT</shortName>
        <shortName evidence="6">Serine methylase</shortName>
        <ecNumber evidence="6">2.1.2.1</ecNumber>
    </recommendedName>
</protein>
<comment type="cofactor">
    <cofactor evidence="1 6">
        <name>pyridoxal 5'-phosphate</name>
        <dbReference type="ChEBI" id="CHEBI:597326"/>
    </cofactor>
</comment>
<keyword evidence="6" id="KW-0028">Amino-acid biosynthesis</keyword>
<keyword evidence="6" id="KW-0963">Cytoplasm</keyword>
<evidence type="ECO:0000313" key="8">
    <source>
        <dbReference type="EMBL" id="MDG3004193.1"/>
    </source>
</evidence>
<comment type="pathway">
    <text evidence="6">Amino-acid biosynthesis; glycine biosynthesis; glycine from L-serine: step 1/1.</text>
</comment>
<comment type="catalytic activity">
    <reaction evidence="6">
        <text>(6R)-5,10-methylene-5,6,7,8-tetrahydrofolate + glycine + H2O = (6S)-5,6,7,8-tetrahydrofolate + L-serine</text>
        <dbReference type="Rhea" id="RHEA:15481"/>
        <dbReference type="ChEBI" id="CHEBI:15377"/>
        <dbReference type="ChEBI" id="CHEBI:15636"/>
        <dbReference type="ChEBI" id="CHEBI:33384"/>
        <dbReference type="ChEBI" id="CHEBI:57305"/>
        <dbReference type="ChEBI" id="CHEBI:57453"/>
        <dbReference type="EC" id="2.1.2.1"/>
    </reaction>
</comment>
<feature type="binding site" evidence="6">
    <location>
        <position position="185"/>
    </location>
    <ligand>
        <name>(6S)-5,6,7,8-tetrahydrofolate</name>
        <dbReference type="ChEBI" id="CHEBI:57453"/>
    </ligand>
</feature>
<dbReference type="InterPro" id="IPR015424">
    <property type="entry name" value="PyrdxlP-dep_Trfase"/>
</dbReference>
<dbReference type="SUPFAM" id="SSF53383">
    <property type="entry name" value="PLP-dependent transferases"/>
    <property type="match status" value="1"/>
</dbReference>
<dbReference type="Gene3D" id="3.40.640.10">
    <property type="entry name" value="Type I PLP-dependent aspartate aminotransferase-like (Major domain)"/>
    <property type="match status" value="1"/>
</dbReference>
<keyword evidence="3 6" id="KW-0554">One-carbon metabolism</keyword>
<sequence>MRPSLIQSYLSGKAAGDVSPAFLAYLASLETVAGVAPDVARAIVAELADQRGNIKLIASENYSSLATQLAMGNLLTDKYAEGIPHHRFYAGCDNVDAVEDLANARACELFGAEHAYAQPHSGADANMVAFWAILRARVELPAMAEILGLENAAALAPADWNKMPLEQWNKVRVALGSQRLLGMDLASGGHLTHGYRLNVSGKMFEAHGYTVDRETFLLDYDAIENQALEVRPLILLAGFSAYPRNINYRRMREIADKVGAVLMVDMAHFSGLVAGKVLTGDEDPLAFADVVTTTTHKTLRGPRGGLVLCKKEFAEHVDRGCPLVLGGPLPHVMAAKAVAFTEALRPEFKTYAAKIVENSRALAEAFVSVGLNVISGGTDNHLVLVDVASALGVTGRQAEDAVRRCGITLNRNPIPFDPNGPWYTSGLRFGTPAVTTLGMGRAEMREIAEVVHLVLTHIVPAEGKSGGKDKAKYTLDQAAEKQASDRVAKLLESYPVYPELDLAFLKAQFDAS</sequence>
<comment type="caution">
    <text evidence="6">Lacks conserved residue(s) required for the propagation of feature annotation.</text>
</comment>
<dbReference type="InterPro" id="IPR015421">
    <property type="entry name" value="PyrdxlP-dep_Trfase_major"/>
</dbReference>
<keyword evidence="5 6" id="KW-0663">Pyridoxal phosphate</keyword>
<feature type="binding site" evidence="6">
    <location>
        <begin position="189"/>
        <end position="191"/>
    </location>
    <ligand>
        <name>(6S)-5,6,7,8-tetrahydrofolate</name>
        <dbReference type="ChEBI" id="CHEBI:57453"/>
    </ligand>
</feature>
<dbReference type="CDD" id="cd00378">
    <property type="entry name" value="SHMT"/>
    <property type="match status" value="1"/>
</dbReference>